<sequence>METSSYQYKPLTHDNEIRLLHLEPGVTDDVHFTLHPVRLSDNPCYEAISYCWGDPNDTRVVYCEGKPLHVTVSLYTGLRRLRCRDAVRVLWADAVCINQKDTLEKNMQVPLMSRIYSQPSRVLIWLGEDSSDIEGLQECIDGAIAVLPPENYDFETIYPISKRIFLQAYRRRVEGKPNFLSHDWRPMTRLLCRPWFDRRWIIQEVTLADDAVPRLAICGDVQFSWKDLASVAYRIGAYGIAPSIAGMSTIISHAPYMISFHVPESRPFQMLAALFMAYLLKIYRKRGSVFDCVTATSLFKCGVPHDHLYSLLSVPQIPSAIVPDYRLSVEEVCLQFAETTLIGEHNLRLLSLAPHTTYLPNAPLPARRALPSWVPDLTCQGFVHPLVSYTIQSQCFHAGGKERPDATISADRRLLHVKGRIVDRVANMAICQADVPFPTEQEVLPGTGISARIKKRFATWLDGCYRVAGEQYARTRARGRASGHEKETVLHEDPQEETKLRRSFLEALTCGMTLMRDPISEEVLAAMQVYIDYLFDYFTEGYVVSEEVRETILTYGALIEQSLIFGEARCFCRTEQGRLGQVRVEAKEGDVFVCIAGAEVPYLLRPSVESAGVYTLVGDSFLKGVMQGEAWLDERYETVKITLE</sequence>
<evidence type="ECO:0000313" key="3">
    <source>
        <dbReference type="Proteomes" id="UP001303647"/>
    </source>
</evidence>
<dbReference type="Proteomes" id="UP001303647">
    <property type="component" value="Unassembled WGS sequence"/>
</dbReference>
<dbReference type="Pfam" id="PF06985">
    <property type="entry name" value="HET"/>
    <property type="match status" value="1"/>
</dbReference>
<evidence type="ECO:0000313" key="2">
    <source>
        <dbReference type="EMBL" id="KAK4247081.1"/>
    </source>
</evidence>
<dbReference type="PANTHER" id="PTHR24148:SF64">
    <property type="entry name" value="HETEROKARYON INCOMPATIBILITY DOMAIN-CONTAINING PROTEIN"/>
    <property type="match status" value="1"/>
</dbReference>
<dbReference type="EMBL" id="MU857661">
    <property type="protein sequence ID" value="KAK4247081.1"/>
    <property type="molecule type" value="Genomic_DNA"/>
</dbReference>
<gene>
    <name evidence="2" type="ORF">C7999DRAFT_14886</name>
</gene>
<organism evidence="2 3">
    <name type="scientific">Corynascus novoguineensis</name>
    <dbReference type="NCBI Taxonomy" id="1126955"/>
    <lineage>
        <taxon>Eukaryota</taxon>
        <taxon>Fungi</taxon>
        <taxon>Dikarya</taxon>
        <taxon>Ascomycota</taxon>
        <taxon>Pezizomycotina</taxon>
        <taxon>Sordariomycetes</taxon>
        <taxon>Sordariomycetidae</taxon>
        <taxon>Sordariales</taxon>
        <taxon>Chaetomiaceae</taxon>
        <taxon>Corynascus</taxon>
    </lineage>
</organism>
<dbReference type="InterPro" id="IPR052895">
    <property type="entry name" value="HetReg/Transcr_Mod"/>
</dbReference>
<reference evidence="2" key="1">
    <citation type="journal article" date="2023" name="Mol. Phylogenet. Evol.">
        <title>Genome-scale phylogeny and comparative genomics of the fungal order Sordariales.</title>
        <authorList>
            <person name="Hensen N."/>
            <person name="Bonometti L."/>
            <person name="Westerberg I."/>
            <person name="Brannstrom I.O."/>
            <person name="Guillou S."/>
            <person name="Cros-Aarteil S."/>
            <person name="Calhoun S."/>
            <person name="Haridas S."/>
            <person name="Kuo A."/>
            <person name="Mondo S."/>
            <person name="Pangilinan J."/>
            <person name="Riley R."/>
            <person name="LaButti K."/>
            <person name="Andreopoulos B."/>
            <person name="Lipzen A."/>
            <person name="Chen C."/>
            <person name="Yan M."/>
            <person name="Daum C."/>
            <person name="Ng V."/>
            <person name="Clum A."/>
            <person name="Steindorff A."/>
            <person name="Ohm R.A."/>
            <person name="Martin F."/>
            <person name="Silar P."/>
            <person name="Natvig D.O."/>
            <person name="Lalanne C."/>
            <person name="Gautier V."/>
            <person name="Ament-Velasquez S.L."/>
            <person name="Kruys A."/>
            <person name="Hutchinson M.I."/>
            <person name="Powell A.J."/>
            <person name="Barry K."/>
            <person name="Miller A.N."/>
            <person name="Grigoriev I.V."/>
            <person name="Debuchy R."/>
            <person name="Gladieux P."/>
            <person name="Hiltunen Thoren M."/>
            <person name="Johannesson H."/>
        </authorList>
    </citation>
    <scope>NUCLEOTIDE SEQUENCE</scope>
    <source>
        <strain evidence="2">CBS 359.72</strain>
    </source>
</reference>
<keyword evidence="3" id="KW-1185">Reference proteome</keyword>
<reference evidence="2" key="2">
    <citation type="submission" date="2023-05" db="EMBL/GenBank/DDBJ databases">
        <authorList>
            <consortium name="Lawrence Berkeley National Laboratory"/>
            <person name="Steindorff A."/>
            <person name="Hensen N."/>
            <person name="Bonometti L."/>
            <person name="Westerberg I."/>
            <person name="Brannstrom I.O."/>
            <person name="Guillou S."/>
            <person name="Cros-Aarteil S."/>
            <person name="Calhoun S."/>
            <person name="Haridas S."/>
            <person name="Kuo A."/>
            <person name="Mondo S."/>
            <person name="Pangilinan J."/>
            <person name="Riley R."/>
            <person name="Labutti K."/>
            <person name="Andreopoulos B."/>
            <person name="Lipzen A."/>
            <person name="Chen C."/>
            <person name="Yanf M."/>
            <person name="Daum C."/>
            <person name="Ng V."/>
            <person name="Clum A."/>
            <person name="Ohm R."/>
            <person name="Martin F."/>
            <person name="Silar P."/>
            <person name="Natvig D."/>
            <person name="Lalanne C."/>
            <person name="Gautier V."/>
            <person name="Ament-Velasquez S.L."/>
            <person name="Kruys A."/>
            <person name="Hutchinson M.I."/>
            <person name="Powell A.J."/>
            <person name="Barry K."/>
            <person name="Miller A.N."/>
            <person name="Grigoriev I.V."/>
            <person name="Debuchy R."/>
            <person name="Gladieux P."/>
            <person name="Thoren M.H."/>
            <person name="Johannesson H."/>
        </authorList>
    </citation>
    <scope>NUCLEOTIDE SEQUENCE</scope>
    <source>
        <strain evidence="2">CBS 359.72</strain>
    </source>
</reference>
<dbReference type="AlphaFoldDB" id="A0AAN7HEY8"/>
<evidence type="ECO:0000259" key="1">
    <source>
        <dbReference type="Pfam" id="PF06985"/>
    </source>
</evidence>
<dbReference type="Pfam" id="PF26639">
    <property type="entry name" value="Het-6_barrel"/>
    <property type="match status" value="1"/>
</dbReference>
<comment type="caution">
    <text evidence="2">The sequence shown here is derived from an EMBL/GenBank/DDBJ whole genome shotgun (WGS) entry which is preliminary data.</text>
</comment>
<proteinExistence type="predicted"/>
<accession>A0AAN7HEY8</accession>
<name>A0AAN7HEY8_9PEZI</name>
<feature type="domain" description="Heterokaryon incompatibility" evidence="1">
    <location>
        <begin position="45"/>
        <end position="204"/>
    </location>
</feature>
<dbReference type="PANTHER" id="PTHR24148">
    <property type="entry name" value="ANKYRIN REPEAT DOMAIN-CONTAINING PROTEIN 39 HOMOLOG-RELATED"/>
    <property type="match status" value="1"/>
</dbReference>
<dbReference type="InterPro" id="IPR010730">
    <property type="entry name" value="HET"/>
</dbReference>
<protein>
    <submittedName>
        <fullName evidence="2">Heterokaryon incompatibility protein-domain-containing protein</fullName>
    </submittedName>
</protein>